<dbReference type="Pfam" id="PF13412">
    <property type="entry name" value="HTH_24"/>
    <property type="match status" value="1"/>
</dbReference>
<organism evidence="3 4">
    <name type="scientific">Haloplanus aerogenes</name>
    <dbReference type="NCBI Taxonomy" id="660522"/>
    <lineage>
        <taxon>Archaea</taxon>
        <taxon>Methanobacteriati</taxon>
        <taxon>Methanobacteriota</taxon>
        <taxon>Stenosarchaea group</taxon>
        <taxon>Halobacteria</taxon>
        <taxon>Halobacteriales</taxon>
        <taxon>Haloferacaceae</taxon>
        <taxon>Haloplanus</taxon>
    </lineage>
</organism>
<dbReference type="EMBL" id="CP034145">
    <property type="protein sequence ID" value="AZH26830.1"/>
    <property type="molecule type" value="Genomic_DNA"/>
</dbReference>
<dbReference type="GO" id="GO:0003677">
    <property type="term" value="F:DNA binding"/>
    <property type="evidence" value="ECO:0007669"/>
    <property type="project" value="UniProtKB-KW"/>
</dbReference>
<reference evidence="2 5" key="2">
    <citation type="submission" date="2018-07" db="EMBL/GenBank/DDBJ databases">
        <title>Genome sequences of Haloplanus aerogenes JCM 16430T.</title>
        <authorList>
            <person name="Kim Y.B."/>
            <person name="Roh S.W."/>
        </authorList>
    </citation>
    <scope>NUCLEOTIDE SEQUENCE [LARGE SCALE GENOMIC DNA]</scope>
    <source>
        <strain evidence="2 5">JCM 16430</strain>
    </source>
</reference>
<dbReference type="Proteomes" id="UP000277326">
    <property type="component" value="Unassembled WGS sequence"/>
</dbReference>
<dbReference type="CDD" id="cd00090">
    <property type="entry name" value="HTH_ARSR"/>
    <property type="match status" value="1"/>
</dbReference>
<dbReference type="InterPro" id="IPR036388">
    <property type="entry name" value="WH-like_DNA-bd_sf"/>
</dbReference>
<name>A0A3M0CHL4_9EURY</name>
<dbReference type="EMBL" id="REFS01000009">
    <property type="protein sequence ID" value="RMB09078.1"/>
    <property type="molecule type" value="Genomic_DNA"/>
</dbReference>
<feature type="region of interest" description="Disordered" evidence="1">
    <location>
        <begin position="475"/>
        <end position="516"/>
    </location>
</feature>
<feature type="compositionally biased region" description="Acidic residues" evidence="1">
    <location>
        <begin position="505"/>
        <end position="516"/>
    </location>
</feature>
<evidence type="ECO:0000313" key="5">
    <source>
        <dbReference type="Proteomes" id="UP000282007"/>
    </source>
</evidence>
<feature type="compositionally biased region" description="Basic and acidic residues" evidence="1">
    <location>
        <begin position="490"/>
        <end position="504"/>
    </location>
</feature>
<dbReference type="Proteomes" id="UP000282007">
    <property type="component" value="Chromosome"/>
</dbReference>
<dbReference type="InterPro" id="IPR011991">
    <property type="entry name" value="ArsR-like_HTH"/>
</dbReference>
<reference evidence="3 4" key="1">
    <citation type="journal article" date="2015" name="Stand. Genomic Sci.">
        <title>Genomic Encyclopedia of Bacterial and Archaeal Type Strains, Phase III: the genomes of soil and plant-associated and newly described type strains.</title>
        <authorList>
            <person name="Whitman W.B."/>
            <person name="Woyke T."/>
            <person name="Klenk H.P."/>
            <person name="Zhou Y."/>
            <person name="Lilburn T.G."/>
            <person name="Beck B.J."/>
            <person name="De Vos P."/>
            <person name="Vandamme P."/>
            <person name="Eisen J.A."/>
            <person name="Garrity G."/>
            <person name="Hugenholtz P."/>
            <person name="Kyrpides N.C."/>
        </authorList>
    </citation>
    <scope>NUCLEOTIDE SEQUENCE [LARGE SCALE GENOMIC DNA]</scope>
    <source>
        <strain evidence="3 4">CGMCC 1.10124</strain>
    </source>
</reference>
<dbReference type="AlphaFoldDB" id="A0A3M0CHL4"/>
<evidence type="ECO:0000313" key="2">
    <source>
        <dbReference type="EMBL" id="AZH26830.1"/>
    </source>
</evidence>
<evidence type="ECO:0000256" key="1">
    <source>
        <dbReference type="SAM" id="MobiDB-lite"/>
    </source>
</evidence>
<dbReference type="Gene3D" id="1.10.10.10">
    <property type="entry name" value="Winged helix-like DNA-binding domain superfamily/Winged helix DNA-binding domain"/>
    <property type="match status" value="1"/>
</dbReference>
<gene>
    <name evidence="3" type="ORF">ATH50_3448</name>
    <name evidence="2" type="ORF">DU502_16260</name>
</gene>
<proteinExistence type="predicted"/>
<protein>
    <submittedName>
        <fullName evidence="3">Winged helix-turn-helix DNA-binding protein</fullName>
    </submittedName>
    <submittedName>
        <fullName evidence="2">Winged helix-turn-helix domain-containing protein</fullName>
    </submittedName>
</protein>
<dbReference type="SUPFAM" id="SSF46785">
    <property type="entry name" value="Winged helix' DNA-binding domain"/>
    <property type="match status" value="1"/>
</dbReference>
<dbReference type="InterPro" id="IPR036390">
    <property type="entry name" value="WH_DNA-bd_sf"/>
</dbReference>
<feature type="region of interest" description="Disordered" evidence="1">
    <location>
        <begin position="1"/>
        <end position="26"/>
    </location>
</feature>
<dbReference type="KEGG" id="haer:DU502_16260"/>
<reference evidence="3" key="3">
    <citation type="submission" date="2018-10" db="EMBL/GenBank/DDBJ databases">
        <authorList>
            <person name="Whitman W."/>
            <person name="Huntemann M."/>
            <person name="Clum A."/>
            <person name="Pillay M."/>
            <person name="Palaniappan K."/>
            <person name="Varghese N."/>
            <person name="Mikhailova N."/>
            <person name="Stamatis D."/>
            <person name="Reddy T."/>
            <person name="Daum C."/>
            <person name="Shapiro N."/>
            <person name="Ivanova N."/>
            <person name="Kyrpides N."/>
            <person name="Woyke T."/>
        </authorList>
    </citation>
    <scope>NUCLEOTIDE SEQUENCE</scope>
    <source>
        <strain evidence="3">CGMCC 1.10124</strain>
    </source>
</reference>
<keyword evidence="5" id="KW-1185">Reference proteome</keyword>
<feature type="compositionally biased region" description="Polar residues" evidence="1">
    <location>
        <begin position="1"/>
        <end position="21"/>
    </location>
</feature>
<keyword evidence="3" id="KW-0238">DNA-binding</keyword>
<dbReference type="OrthoDB" id="240669at2157"/>
<accession>A0A3M0CHL4</accession>
<evidence type="ECO:0000313" key="4">
    <source>
        <dbReference type="Proteomes" id="UP000277326"/>
    </source>
</evidence>
<dbReference type="RefSeq" id="WP_121921978.1">
    <property type="nucleotide sequence ID" value="NZ_CP034145.1"/>
</dbReference>
<sequence length="560" mass="63055">MSTDTNPEGDSLPVSRTSSTFPEPVEHGAAVQNVLNDLAPSREDERPGDRDTLYDRAVTYWREHVGDYEQEPHLLDADFSAEWLPDGRFALLLTTSKWKAGVNGANGYSPFYEQHLKLREVVAEGVEEDDANRGQEFVDGLLLEKPPLALHVEVMPQYRDLVYKDGNVLECPYGEGTRLVAWTTWAESGEAVETRAYDALRAAYGEDAVDVEADRNYDSRRIAKAEAHIRFALAKKNAAVETVEQSKNLIEWGGEAEIDAAQRRLQEGWLEARVSSGRWDLLGFDAPGKFKTELKIYQADRWHKKPPSDPFRHPKMEASFDGVEDGKLPHVDQWDAVLDYLKAVVATHAEWASIGRADLVEDDFFAGPAAPRWGYLKPDGRREMLHNRYKDRATAVYREALKESTTAVYDLLRVIQREGGATYDHLVRETGLARSTVRYHVARLAEEGVLKRLGNPVLVVFVSRDLLERAGDVLQEARPGDSAEDLEERADERRQRREEQRDSDEHDDAEGLDADDDGASWAFLRDAPIGADGLLQRLYDERLGECDVRVRVSSLNAPPG</sequence>
<evidence type="ECO:0000313" key="3">
    <source>
        <dbReference type="EMBL" id="RMB09078.1"/>
    </source>
</evidence>
<dbReference type="GeneID" id="38472872"/>